<sequence length="68" mass="7742">MIFLTDSIGTPRLNIYFHVSQWLCTRLDGISLGVDDIVLQLDGILVELDDTVPQLDGNRTIRMIFYSN</sequence>
<evidence type="ECO:0000313" key="2">
    <source>
        <dbReference type="Proteomes" id="UP001224359"/>
    </source>
</evidence>
<dbReference type="EMBL" id="JAUSTQ010000014">
    <property type="protein sequence ID" value="MDQ0160616.1"/>
    <property type="molecule type" value="Genomic_DNA"/>
</dbReference>
<name>A0ABT9VI20_9BACI</name>
<organism evidence="1 2">
    <name type="scientific">Alkalibacillus salilacus</name>
    <dbReference type="NCBI Taxonomy" id="284582"/>
    <lineage>
        <taxon>Bacteria</taxon>
        <taxon>Bacillati</taxon>
        <taxon>Bacillota</taxon>
        <taxon>Bacilli</taxon>
        <taxon>Bacillales</taxon>
        <taxon>Bacillaceae</taxon>
        <taxon>Alkalibacillus</taxon>
    </lineage>
</organism>
<reference evidence="1 2" key="1">
    <citation type="submission" date="2023-07" db="EMBL/GenBank/DDBJ databases">
        <title>Genomic Encyclopedia of Type Strains, Phase IV (KMG-IV): sequencing the most valuable type-strain genomes for metagenomic binning, comparative biology and taxonomic classification.</title>
        <authorList>
            <person name="Goeker M."/>
        </authorList>
    </citation>
    <scope>NUCLEOTIDE SEQUENCE [LARGE SCALE GENOMIC DNA]</scope>
    <source>
        <strain evidence="1 2">DSM 16460</strain>
    </source>
</reference>
<gene>
    <name evidence="1" type="ORF">J2S77_002620</name>
</gene>
<comment type="caution">
    <text evidence="1">The sequence shown here is derived from an EMBL/GenBank/DDBJ whole genome shotgun (WGS) entry which is preliminary data.</text>
</comment>
<evidence type="ECO:0008006" key="3">
    <source>
        <dbReference type="Google" id="ProtNLM"/>
    </source>
</evidence>
<protein>
    <recommendedName>
        <fullName evidence="3">DUF2642 domain-containing protein</fullName>
    </recommendedName>
</protein>
<accession>A0ABT9VI20</accession>
<evidence type="ECO:0000313" key="1">
    <source>
        <dbReference type="EMBL" id="MDQ0160616.1"/>
    </source>
</evidence>
<proteinExistence type="predicted"/>
<keyword evidence="2" id="KW-1185">Reference proteome</keyword>
<dbReference type="Proteomes" id="UP001224359">
    <property type="component" value="Unassembled WGS sequence"/>
</dbReference>